<keyword evidence="1" id="KW-0812">Transmembrane</keyword>
<organism evidence="1 2">
    <name type="scientific">Lithospermum erythrorhizon</name>
    <name type="common">Purple gromwell</name>
    <name type="synonym">Lithospermum officinale var. erythrorhizon</name>
    <dbReference type="NCBI Taxonomy" id="34254"/>
    <lineage>
        <taxon>Eukaryota</taxon>
        <taxon>Viridiplantae</taxon>
        <taxon>Streptophyta</taxon>
        <taxon>Embryophyta</taxon>
        <taxon>Tracheophyta</taxon>
        <taxon>Spermatophyta</taxon>
        <taxon>Magnoliopsida</taxon>
        <taxon>eudicotyledons</taxon>
        <taxon>Gunneridae</taxon>
        <taxon>Pentapetalae</taxon>
        <taxon>asterids</taxon>
        <taxon>lamiids</taxon>
        <taxon>Boraginales</taxon>
        <taxon>Boraginaceae</taxon>
        <taxon>Boraginoideae</taxon>
        <taxon>Lithospermeae</taxon>
        <taxon>Lithospermum</taxon>
    </lineage>
</organism>
<keyword evidence="2" id="KW-1185">Reference proteome</keyword>
<gene>
    <name evidence="1" type="ORF">LIER_09178</name>
</gene>
<dbReference type="EMBL" id="BAABME010001541">
    <property type="protein sequence ID" value="GAA0150182.1"/>
    <property type="molecule type" value="Genomic_DNA"/>
</dbReference>
<comment type="caution">
    <text evidence="1">The sequence shown here is derived from an EMBL/GenBank/DDBJ whole genome shotgun (WGS) entry which is preliminary data.</text>
</comment>
<accession>A0AAV3PGY0</accession>
<name>A0AAV3PGY0_LITER</name>
<evidence type="ECO:0000313" key="1">
    <source>
        <dbReference type="EMBL" id="GAA0150182.1"/>
    </source>
</evidence>
<dbReference type="PANTHER" id="PTHR11439:SF470">
    <property type="entry name" value="CYSTEINE-RICH RLK (RECEPTOR-LIKE PROTEIN KINASE) 8"/>
    <property type="match status" value="1"/>
</dbReference>
<keyword evidence="1" id="KW-0472">Membrane</keyword>
<protein>
    <submittedName>
        <fullName evidence="1">Transmembrane signal receptor</fullName>
    </submittedName>
</protein>
<sequence length="191" mass="22210">MQVELKALEENNTWELVDLPKGSSEEDIVAVKSFLHDKFTIKDLDIAKYFLEDPSTYRRLIGRLLYLDFTRPDLTHVVHHLNEFMQHPTRSAKLKLQAYCDADWAKCKLTRRTITTYCVILDSSLIFCKSKKLNTVSMSSAEAEYRSLAFVVCELKWLSYMFAYLHVTLSKPISLWCDNNSAIHMTVNPMF</sequence>
<keyword evidence="1" id="KW-0675">Receptor</keyword>
<evidence type="ECO:0000313" key="2">
    <source>
        <dbReference type="Proteomes" id="UP001454036"/>
    </source>
</evidence>
<proteinExistence type="predicted"/>
<dbReference type="PANTHER" id="PTHR11439">
    <property type="entry name" value="GAG-POL-RELATED RETROTRANSPOSON"/>
    <property type="match status" value="1"/>
</dbReference>
<dbReference type="Proteomes" id="UP001454036">
    <property type="component" value="Unassembled WGS sequence"/>
</dbReference>
<dbReference type="CDD" id="cd09272">
    <property type="entry name" value="RNase_HI_RT_Ty1"/>
    <property type="match status" value="1"/>
</dbReference>
<dbReference type="AlphaFoldDB" id="A0AAV3PGY0"/>
<reference evidence="1 2" key="1">
    <citation type="submission" date="2024-01" db="EMBL/GenBank/DDBJ databases">
        <title>The complete chloroplast genome sequence of Lithospermum erythrorhizon: insights into the phylogenetic relationship among Boraginaceae species and the maternal lineages of purple gromwells.</title>
        <authorList>
            <person name="Okada T."/>
            <person name="Watanabe K."/>
        </authorList>
    </citation>
    <scope>NUCLEOTIDE SEQUENCE [LARGE SCALE GENOMIC DNA]</scope>
</reference>